<keyword evidence="3" id="KW-1185">Reference proteome</keyword>
<gene>
    <name evidence="2" type="ORF">E6C55_20890</name>
</gene>
<dbReference type="Gene3D" id="3.40.630.30">
    <property type="match status" value="1"/>
</dbReference>
<reference evidence="2 3" key="1">
    <citation type="submission" date="2019-04" db="EMBL/GenBank/DDBJ databases">
        <title>Cohnella sp. nov. isolated from preserved vegetables.</title>
        <authorList>
            <person name="Lin S.-Y."/>
            <person name="Hung M.-H."/>
            <person name="Young C.-C."/>
        </authorList>
    </citation>
    <scope>NUCLEOTIDE SEQUENCE [LARGE SCALE GENOMIC DNA]</scope>
    <source>
        <strain evidence="2 3">CC-MHH1044</strain>
    </source>
</reference>
<dbReference type="AlphaFoldDB" id="A0A4S4BSI5"/>
<sequence>MKLLPTPELIAEIERSEIGYLTDHMRAIEGREGNPEGIEIRSFGQATAFCSRTMPWPSFNTVKGLTASDIDRLEEIAAFYAQRQREVRFEIVPSRVDSPFLGRLAELGFHASGFHASMFVEPEARPAPAADSGIRIEELGEDGFELYASIHCRGFGMGEQGIPHVARNNKVLHRRPGWTFLLASLNDIPAAVGVLYREGDVASLTFAATLPEFRRQGLHGELLNRRIAEAFRQRCRLVVAQCGFLSPSHRDMERAGMRLGYVRSQWTKLSP</sequence>
<protein>
    <submittedName>
        <fullName evidence="2">GNAT family N-acetyltransferase</fullName>
    </submittedName>
</protein>
<evidence type="ECO:0000313" key="2">
    <source>
        <dbReference type="EMBL" id="THF75714.1"/>
    </source>
</evidence>
<keyword evidence="2" id="KW-0808">Transferase</keyword>
<proteinExistence type="predicted"/>
<dbReference type="Pfam" id="PF00583">
    <property type="entry name" value="Acetyltransf_1"/>
    <property type="match status" value="1"/>
</dbReference>
<accession>A0A4S4BSI5</accession>
<evidence type="ECO:0000259" key="1">
    <source>
        <dbReference type="PROSITE" id="PS51186"/>
    </source>
</evidence>
<dbReference type="OrthoDB" id="2350893at2"/>
<dbReference type="InterPro" id="IPR016181">
    <property type="entry name" value="Acyl_CoA_acyltransferase"/>
</dbReference>
<dbReference type="RefSeq" id="WP_136371762.1">
    <property type="nucleotide sequence ID" value="NZ_SSOB01000029.1"/>
</dbReference>
<feature type="domain" description="N-acetyltransferase" evidence="1">
    <location>
        <begin position="134"/>
        <end position="271"/>
    </location>
</feature>
<dbReference type="PROSITE" id="PS51186">
    <property type="entry name" value="GNAT"/>
    <property type="match status" value="1"/>
</dbReference>
<comment type="caution">
    <text evidence="2">The sequence shown here is derived from an EMBL/GenBank/DDBJ whole genome shotgun (WGS) entry which is preliminary data.</text>
</comment>
<dbReference type="InterPro" id="IPR000182">
    <property type="entry name" value="GNAT_dom"/>
</dbReference>
<name>A0A4S4BSI5_9BACL</name>
<dbReference type="SUPFAM" id="SSF55729">
    <property type="entry name" value="Acyl-CoA N-acyltransferases (Nat)"/>
    <property type="match status" value="1"/>
</dbReference>
<dbReference type="EMBL" id="SSOB01000029">
    <property type="protein sequence ID" value="THF75714.1"/>
    <property type="molecule type" value="Genomic_DNA"/>
</dbReference>
<dbReference type="GO" id="GO:0016747">
    <property type="term" value="F:acyltransferase activity, transferring groups other than amino-acyl groups"/>
    <property type="evidence" value="ECO:0007669"/>
    <property type="project" value="InterPro"/>
</dbReference>
<evidence type="ECO:0000313" key="3">
    <source>
        <dbReference type="Proteomes" id="UP000310636"/>
    </source>
</evidence>
<dbReference type="CDD" id="cd04301">
    <property type="entry name" value="NAT_SF"/>
    <property type="match status" value="1"/>
</dbReference>
<dbReference type="Proteomes" id="UP000310636">
    <property type="component" value="Unassembled WGS sequence"/>
</dbReference>
<organism evidence="2 3">
    <name type="scientific">Cohnella fermenti</name>
    <dbReference type="NCBI Taxonomy" id="2565925"/>
    <lineage>
        <taxon>Bacteria</taxon>
        <taxon>Bacillati</taxon>
        <taxon>Bacillota</taxon>
        <taxon>Bacilli</taxon>
        <taxon>Bacillales</taxon>
        <taxon>Paenibacillaceae</taxon>
        <taxon>Cohnella</taxon>
    </lineage>
</organism>